<feature type="chain" id="PRO_5046153343" evidence="2">
    <location>
        <begin position="33"/>
        <end position="243"/>
    </location>
</feature>
<evidence type="ECO:0000313" key="3">
    <source>
        <dbReference type="EMBL" id="MCQ3828214.1"/>
    </source>
</evidence>
<dbReference type="SMART" id="SM00028">
    <property type="entry name" value="TPR"/>
    <property type="match status" value="2"/>
</dbReference>
<name>A0ABT1NZB8_9GAMM</name>
<feature type="signal peptide" evidence="2">
    <location>
        <begin position="1"/>
        <end position="32"/>
    </location>
</feature>
<evidence type="ECO:0000256" key="1">
    <source>
        <dbReference type="PROSITE-ProRule" id="PRU00339"/>
    </source>
</evidence>
<gene>
    <name evidence="3" type="ORF">HXX02_02020</name>
</gene>
<dbReference type="EMBL" id="JACASI010000010">
    <property type="protein sequence ID" value="MCQ3828214.1"/>
    <property type="molecule type" value="Genomic_DNA"/>
</dbReference>
<dbReference type="Proteomes" id="UP001205566">
    <property type="component" value="Unassembled WGS sequence"/>
</dbReference>
<keyword evidence="2" id="KW-0732">Signal</keyword>
<keyword evidence="4" id="KW-1185">Reference proteome</keyword>
<proteinExistence type="predicted"/>
<sequence>MLPSCQHRTRPLACLAALLAALCLPLSPLVVAQENDPKAGTDVAPLIMEAEEYALEGSYDLALPLYERAIAQLKAEPHQQSQLRYRYGIILNALGAQRPDLYPLAREQFEAVLLYIESSPGIPFEHSAARVRSAIAHTFHQESAVQEMPNRRALMLRRAYQMYTGAIEQLRAEGDWQNLAITSFNIGQVCEWQGNLEEAIQWLEQAVALDRKHGFPDLEEDQAYLTALRELVNPQQPVGKTAI</sequence>
<dbReference type="RefSeq" id="WP_255873072.1">
    <property type="nucleotide sequence ID" value="NZ_JACASI010000010.1"/>
</dbReference>
<reference evidence="3" key="1">
    <citation type="thesis" date="2020" institute="Technische Universitat Dresden" country="Dresden, Germany">
        <title>The Agarolytic System of Microbulbifer elongatus PORT2, Isolated from Batu Karas, Pangandaran West Java Indonesia.</title>
        <authorList>
            <person name="Anggraeni S.R."/>
        </authorList>
    </citation>
    <scope>NUCLEOTIDE SEQUENCE</scope>
    <source>
        <strain evidence="3">PORT2</strain>
    </source>
</reference>
<keyword evidence="1" id="KW-0802">TPR repeat</keyword>
<dbReference type="Pfam" id="PF13424">
    <property type="entry name" value="TPR_12"/>
    <property type="match status" value="1"/>
</dbReference>
<dbReference type="SUPFAM" id="SSF48452">
    <property type="entry name" value="TPR-like"/>
    <property type="match status" value="1"/>
</dbReference>
<evidence type="ECO:0000256" key="2">
    <source>
        <dbReference type="SAM" id="SignalP"/>
    </source>
</evidence>
<accession>A0ABT1NZB8</accession>
<protein>
    <submittedName>
        <fullName evidence="3">Tetratricopeptide repeat protein</fullName>
    </submittedName>
</protein>
<comment type="caution">
    <text evidence="3">The sequence shown here is derived from an EMBL/GenBank/DDBJ whole genome shotgun (WGS) entry which is preliminary data.</text>
</comment>
<dbReference type="PROSITE" id="PS50005">
    <property type="entry name" value="TPR"/>
    <property type="match status" value="1"/>
</dbReference>
<dbReference type="Gene3D" id="1.25.40.10">
    <property type="entry name" value="Tetratricopeptide repeat domain"/>
    <property type="match status" value="1"/>
</dbReference>
<dbReference type="InterPro" id="IPR019734">
    <property type="entry name" value="TPR_rpt"/>
</dbReference>
<feature type="repeat" description="TPR" evidence="1">
    <location>
        <begin position="180"/>
        <end position="213"/>
    </location>
</feature>
<evidence type="ECO:0000313" key="4">
    <source>
        <dbReference type="Proteomes" id="UP001205566"/>
    </source>
</evidence>
<dbReference type="InterPro" id="IPR011990">
    <property type="entry name" value="TPR-like_helical_dom_sf"/>
</dbReference>
<organism evidence="3 4">
    <name type="scientific">Microbulbifer elongatus</name>
    <dbReference type="NCBI Taxonomy" id="86173"/>
    <lineage>
        <taxon>Bacteria</taxon>
        <taxon>Pseudomonadati</taxon>
        <taxon>Pseudomonadota</taxon>
        <taxon>Gammaproteobacteria</taxon>
        <taxon>Cellvibrionales</taxon>
        <taxon>Microbulbiferaceae</taxon>
        <taxon>Microbulbifer</taxon>
    </lineage>
</organism>